<dbReference type="InterPro" id="IPR001296">
    <property type="entry name" value="Glyco_trans_1"/>
</dbReference>
<reference evidence="4" key="1">
    <citation type="submission" date="2016-03" db="EMBL/GenBank/DDBJ databases">
        <title>Complete genome sequence of Solimmundus cernigliae, representing a novel lineage of polycyclic aromatic hydrocarbon degraders within the Gammaproteobacteria.</title>
        <authorList>
            <person name="Singleton D.R."/>
            <person name="Dickey A.N."/>
            <person name="Scholl E.H."/>
            <person name="Wright F.A."/>
            <person name="Aitken M.D."/>
        </authorList>
    </citation>
    <scope>NUCLEOTIDE SEQUENCE [LARGE SCALE GENOMIC DNA]</scope>
    <source>
        <strain evidence="4">TR3.2</strain>
    </source>
</reference>
<dbReference type="InterPro" id="IPR028098">
    <property type="entry name" value="Glyco_trans_4-like_N"/>
</dbReference>
<dbReference type="PANTHER" id="PTHR45947">
    <property type="entry name" value="SULFOQUINOVOSYL TRANSFERASE SQD2"/>
    <property type="match status" value="1"/>
</dbReference>
<dbReference type="Pfam" id="PF00534">
    <property type="entry name" value="Glycos_transf_1"/>
    <property type="match status" value="1"/>
</dbReference>
<gene>
    <name evidence="3" type="ORF">PG2T_01460</name>
</gene>
<dbReference type="RefSeq" id="WP_068802497.1">
    <property type="nucleotide sequence ID" value="NZ_CP014671.1"/>
</dbReference>
<accession>A0A1B1YQE3</accession>
<organism evidence="3 4">
    <name type="scientific">Immundisolibacter cernigliae</name>
    <dbReference type="NCBI Taxonomy" id="1810504"/>
    <lineage>
        <taxon>Bacteria</taxon>
        <taxon>Pseudomonadati</taxon>
        <taxon>Pseudomonadota</taxon>
        <taxon>Gammaproteobacteria</taxon>
        <taxon>Immundisolibacterales</taxon>
        <taxon>Immundisolibacteraceae</taxon>
        <taxon>Immundisolibacter</taxon>
    </lineage>
</organism>
<dbReference type="Gene3D" id="3.40.50.2000">
    <property type="entry name" value="Glycogen Phosphorylase B"/>
    <property type="match status" value="2"/>
</dbReference>
<dbReference type="OrthoDB" id="9802525at2"/>
<feature type="domain" description="Glycosyltransferase subfamily 4-like N-terminal" evidence="2">
    <location>
        <begin position="15"/>
        <end position="175"/>
    </location>
</feature>
<dbReference type="SUPFAM" id="SSF53756">
    <property type="entry name" value="UDP-Glycosyltransferase/glycogen phosphorylase"/>
    <property type="match status" value="1"/>
</dbReference>
<evidence type="ECO:0000313" key="4">
    <source>
        <dbReference type="Proteomes" id="UP000092952"/>
    </source>
</evidence>
<dbReference type="EMBL" id="CP014671">
    <property type="protein sequence ID" value="ANX02985.1"/>
    <property type="molecule type" value="Genomic_DNA"/>
</dbReference>
<dbReference type="PANTHER" id="PTHR45947:SF3">
    <property type="entry name" value="SULFOQUINOVOSYL TRANSFERASE SQD2"/>
    <property type="match status" value="1"/>
</dbReference>
<keyword evidence="3" id="KW-0378">Hydrolase</keyword>
<dbReference type="GO" id="GO:0016787">
    <property type="term" value="F:hydrolase activity"/>
    <property type="evidence" value="ECO:0007669"/>
    <property type="project" value="UniProtKB-KW"/>
</dbReference>
<dbReference type="CDD" id="cd03814">
    <property type="entry name" value="GT4-like"/>
    <property type="match status" value="1"/>
</dbReference>
<keyword evidence="4" id="KW-1185">Reference proteome</keyword>
<protein>
    <submittedName>
        <fullName evidence="3">Glycoside hydrolase</fullName>
    </submittedName>
</protein>
<dbReference type="AlphaFoldDB" id="A0A1B1YQE3"/>
<evidence type="ECO:0000259" key="2">
    <source>
        <dbReference type="Pfam" id="PF13439"/>
    </source>
</evidence>
<dbReference type="STRING" id="1810504.PG2T_01460"/>
<dbReference type="Pfam" id="PF13439">
    <property type="entry name" value="Glyco_transf_4"/>
    <property type="match status" value="1"/>
</dbReference>
<feature type="domain" description="Glycosyl transferase family 1" evidence="1">
    <location>
        <begin position="186"/>
        <end position="328"/>
    </location>
</feature>
<name>A0A1B1YQE3_9GAMM</name>
<dbReference type="Proteomes" id="UP000092952">
    <property type="component" value="Chromosome"/>
</dbReference>
<evidence type="ECO:0000313" key="3">
    <source>
        <dbReference type="EMBL" id="ANX02985.1"/>
    </source>
</evidence>
<dbReference type="InterPro" id="IPR050194">
    <property type="entry name" value="Glycosyltransferase_grp1"/>
</dbReference>
<dbReference type="KEGG" id="gbi:PG2T_01460"/>
<dbReference type="GO" id="GO:0016757">
    <property type="term" value="F:glycosyltransferase activity"/>
    <property type="evidence" value="ECO:0007669"/>
    <property type="project" value="InterPro"/>
</dbReference>
<proteinExistence type="predicted"/>
<evidence type="ECO:0000259" key="1">
    <source>
        <dbReference type="Pfam" id="PF00534"/>
    </source>
</evidence>
<sequence>MHIADVTMFYAPTSGGVRTYLEHKQRYLATQSGIRHSVLVPGKRLERQGAFHTLPAPPLGWTGYRLPLRGARWTQELCRLQPDLIEAGDPYRLAWAALAAGQRLGIPVIGFYHSDLPRLVDSRFGSGARRLAERYVRNLYTRFQEVLAPSRAMARQLRAIGVERVTVQPLGVDTQAFHPGYADPALRRRLGIGADTRLLVFAGRAAREKNIPLLLATARALGPAYHLLLIGPGMPRPPARNVTVIDGYMPTAQLARHLAACDALIHAGNHETFGLVVLEAMASGLPVIGIHAAALPELVLPGTGVLSTQTSCDGLVDATRTLFSLDPLAMGRRARRRVEEHYAWEQTLGSLIGHYRRLLGQPALSRGGSSHGRP</sequence>
<dbReference type="InParanoid" id="A0A1B1YQE3"/>